<proteinExistence type="predicted"/>
<dbReference type="InterPro" id="IPR052944">
    <property type="entry name" value="Sporulation_related"/>
</dbReference>
<name>A0A7K3W6B0_9ACTN</name>
<accession>A0A7K3W6B0</accession>
<protein>
    <submittedName>
        <fullName evidence="1">Transcriptional regulator</fullName>
    </submittedName>
</protein>
<dbReference type="RefSeq" id="WP_163484052.1">
    <property type="nucleotide sequence ID" value="NZ_JAAGWF010000028.1"/>
</dbReference>
<sequence>MSARAHGVWWRWGAVGALVAVLAALPAIVGALPASDAAVPAADLRDAAVGSADVGFSGYAVSAGGLRLPVTQQLTEAADLFSDRTTMRVWWRGADDHRVDVLGAAGETGVHRDAGGTWTWDYESSVAARGEPASLALPSPPDLLPSSLGRRLLSEATGGELTRIGARRVAGRDALGLRLVPAEPGSSVDRVDVWVDRATGLPLQVEVVAAGARQPALDTRFLDLDLGVPPASVVAFTPPADARIVPAPDPLSAALDSGRSSPAVQLPAALAGLPRRPLEGVPPAVGVYGRGVTQLAVVPVSPGNTSGLRRALHAAPGSVVGPAGVRLAAGPLAVMLVETPDLRAFLLAGTVTLDAVAEAGNGIWRLRPS</sequence>
<evidence type="ECO:0000313" key="2">
    <source>
        <dbReference type="Proteomes" id="UP000470246"/>
    </source>
</evidence>
<dbReference type="AlphaFoldDB" id="A0A7K3W6B0"/>
<gene>
    <name evidence="1" type="ORF">GCU56_21295</name>
</gene>
<dbReference type="PANTHER" id="PTHR37507:SF2">
    <property type="entry name" value="SPORULATION PROTEIN YDCC"/>
    <property type="match status" value="1"/>
</dbReference>
<dbReference type="EMBL" id="JAAGWF010000028">
    <property type="protein sequence ID" value="NEK60396.1"/>
    <property type="molecule type" value="Genomic_DNA"/>
</dbReference>
<keyword evidence="2" id="KW-1185">Reference proteome</keyword>
<organism evidence="1 2">
    <name type="scientific">Geodermatophilus sabuli</name>
    <dbReference type="NCBI Taxonomy" id="1564158"/>
    <lineage>
        <taxon>Bacteria</taxon>
        <taxon>Bacillati</taxon>
        <taxon>Actinomycetota</taxon>
        <taxon>Actinomycetes</taxon>
        <taxon>Geodermatophilales</taxon>
        <taxon>Geodermatophilaceae</taxon>
        <taxon>Geodermatophilus</taxon>
    </lineage>
</organism>
<evidence type="ECO:0000313" key="1">
    <source>
        <dbReference type="EMBL" id="NEK60396.1"/>
    </source>
</evidence>
<reference evidence="1 2" key="1">
    <citation type="submission" date="2020-02" db="EMBL/GenBank/DDBJ databases">
        <title>Geodermatophilus sabuli CPCC 205279 I12A-02694.</title>
        <authorList>
            <person name="Jiang Z."/>
        </authorList>
    </citation>
    <scope>NUCLEOTIDE SEQUENCE [LARGE SCALE GENOMIC DNA]</scope>
    <source>
        <strain evidence="1 2">I12A-02694</strain>
    </source>
</reference>
<dbReference type="Gene3D" id="2.50.20.10">
    <property type="entry name" value="Lipoprotein localisation LolA/LolB/LppX"/>
    <property type="match status" value="1"/>
</dbReference>
<dbReference type="Proteomes" id="UP000470246">
    <property type="component" value="Unassembled WGS sequence"/>
</dbReference>
<dbReference type="PANTHER" id="PTHR37507">
    <property type="entry name" value="SPORULATION PROTEIN YDCC"/>
    <property type="match status" value="1"/>
</dbReference>
<comment type="caution">
    <text evidence="1">The sequence shown here is derived from an EMBL/GenBank/DDBJ whole genome shotgun (WGS) entry which is preliminary data.</text>
</comment>